<keyword evidence="5" id="KW-0963">Cytoplasm</keyword>
<sequence>MEIFFPQRVQYICTCGARKSLTTLFYCKYCFKLRCADCILHEVDTHYCPNCLEFMPSPEARIKKNVCTTCFECPCCGIALYSRGVTQQVPSEDDPNTTVNKRGYYLMCNSCKWSTHEQGLKDQPMASGGWPRLESPNQDRVHQLCEFYRIIAHREKLEKEKRRITQKCGYYISDKYGVAALVAKKYLSLQVTPRKESQKVAAECFPAEASENCNDLPEDFLEKLNIDEVTNIRMRLSNPDVQPVKMTDLRMKNLKLLIKKSQRCKDCGRSLCKPEYNPGSVKFKIQLSAYYHIPEVRVKACPQLLAGREVTIELTVTNPTPHEMSIEILPLEGQPDTPTGTRLIFPEVTCPDATTILPRCTMFLSAKDDAAEYDDTTDSVDDRNDRSVVTFKRCNKLGFKMQVTPQHCSSVIIGFRLKHTYTHQTIQGNKREYEILSLQHAVIVNLGLLSKE</sequence>
<evidence type="ECO:0000256" key="5">
    <source>
        <dbReference type="ARBA" id="ARBA00022490"/>
    </source>
</evidence>
<evidence type="ECO:0000256" key="13">
    <source>
        <dbReference type="ARBA" id="ARBA00034864"/>
    </source>
</evidence>
<dbReference type="GO" id="GO:0005813">
    <property type="term" value="C:centrosome"/>
    <property type="evidence" value="ECO:0007669"/>
    <property type="project" value="UniProtKB-SubCell"/>
</dbReference>
<dbReference type="EMBL" id="MNPL01021514">
    <property type="protein sequence ID" value="OQR69312.1"/>
    <property type="molecule type" value="Genomic_DNA"/>
</dbReference>
<evidence type="ECO:0000256" key="14">
    <source>
        <dbReference type="ARBA" id="ARBA00093507"/>
    </source>
</evidence>
<dbReference type="GO" id="GO:0030016">
    <property type="term" value="C:myofibril"/>
    <property type="evidence" value="ECO:0007669"/>
    <property type="project" value="UniProtKB-SubCell"/>
</dbReference>
<keyword evidence="6" id="KW-1017">Isopeptide bond</keyword>
<keyword evidence="8" id="KW-0832">Ubl conjugation</keyword>
<dbReference type="PANTHER" id="PTHR13034">
    <property type="entry name" value="DYNACTIN P62 SUBUNIT"/>
    <property type="match status" value="1"/>
</dbReference>
<evidence type="ECO:0000256" key="12">
    <source>
        <dbReference type="ARBA" id="ARBA00034776"/>
    </source>
</evidence>
<protein>
    <recommendedName>
        <fullName evidence="13">Dynactin subunit 4</fullName>
    </recommendedName>
</protein>
<dbReference type="Pfam" id="PF05502">
    <property type="entry name" value="Dynactin_p62"/>
    <property type="match status" value="2"/>
</dbReference>
<dbReference type="GO" id="GO:0005938">
    <property type="term" value="C:cell cortex"/>
    <property type="evidence" value="ECO:0007669"/>
    <property type="project" value="UniProtKB-SubCell"/>
</dbReference>
<dbReference type="STRING" id="418985.A0A1V9X7Q7"/>
<dbReference type="GO" id="GO:0005869">
    <property type="term" value="C:dynactin complex"/>
    <property type="evidence" value="ECO:0007669"/>
    <property type="project" value="InterPro"/>
</dbReference>
<reference evidence="15 16" key="1">
    <citation type="journal article" date="2017" name="Gigascience">
        <title>Draft genome of the honey bee ectoparasitic mite, Tropilaelaps mercedesae, is shaped by the parasitic life history.</title>
        <authorList>
            <person name="Dong X."/>
            <person name="Armstrong S.D."/>
            <person name="Xia D."/>
            <person name="Makepeace B.L."/>
            <person name="Darby A.C."/>
            <person name="Kadowaki T."/>
        </authorList>
    </citation>
    <scope>NUCLEOTIDE SEQUENCE [LARGE SCALE GENOMIC DNA]</scope>
    <source>
        <strain evidence="15">Wuxi-XJTLU</strain>
    </source>
</reference>
<evidence type="ECO:0000256" key="7">
    <source>
        <dbReference type="ARBA" id="ARBA00022553"/>
    </source>
</evidence>
<evidence type="ECO:0000256" key="4">
    <source>
        <dbReference type="ARBA" id="ARBA00004657"/>
    </source>
</evidence>
<evidence type="ECO:0000256" key="6">
    <source>
        <dbReference type="ARBA" id="ARBA00022499"/>
    </source>
</evidence>
<evidence type="ECO:0000313" key="15">
    <source>
        <dbReference type="EMBL" id="OQR69312.1"/>
    </source>
</evidence>
<dbReference type="InParanoid" id="A0A1V9X7Q7"/>
<comment type="subunit">
    <text evidence="14">Subunit of dynactin, a multiprotein complex part of a tripartite complex with dynein and a adapter, such as BICDL1, BICD2 or HOOK3. The dynactin complex is built around ACTR1A/ACTB filament and consists of an actin-related filament composed of a shoulder domain, a pointed end and a barbed end. Its length is defined by its flexible shoulder domain. The soulder is composed of 2 DCTN1 subunits, 4 DCTN2 and 2 DCTN3. The 4 DCNT2 (via N-terminus) bind the ACTR1A filament and act as molecular rulers to determine the length. The pointed end is important for binding dynein-dynactin cargo adapters. Consists of 4 subunits: ACTR10, DCNT4, DCTN5 and DCTN6. The barbed end is composed of a CAPZA1:CAPZB heterodimers, which binds ACTR1A/ACTB filament and dynactin and stabilizes dynactin. Interacts with ATP7B, but not ATP7A, in a copper-dependent manner. Interacts with ANK2; this interaction is required for localization at costameres. Interacts with N4BP2L1.</text>
</comment>
<evidence type="ECO:0000256" key="11">
    <source>
        <dbReference type="ARBA" id="ARBA00023212"/>
    </source>
</evidence>
<keyword evidence="11" id="KW-0206">Cytoskeleton</keyword>
<dbReference type="FunCoup" id="A0A1V9X7Q7">
    <property type="interactions" value="1340"/>
</dbReference>
<keyword evidence="7" id="KW-0597">Phosphoprotein</keyword>
<organism evidence="15 16">
    <name type="scientific">Tropilaelaps mercedesae</name>
    <dbReference type="NCBI Taxonomy" id="418985"/>
    <lineage>
        <taxon>Eukaryota</taxon>
        <taxon>Metazoa</taxon>
        <taxon>Ecdysozoa</taxon>
        <taxon>Arthropoda</taxon>
        <taxon>Chelicerata</taxon>
        <taxon>Arachnida</taxon>
        <taxon>Acari</taxon>
        <taxon>Parasitiformes</taxon>
        <taxon>Mesostigmata</taxon>
        <taxon>Gamasina</taxon>
        <taxon>Dermanyssoidea</taxon>
        <taxon>Laelapidae</taxon>
        <taxon>Tropilaelaps</taxon>
    </lineage>
</organism>
<evidence type="ECO:0000256" key="10">
    <source>
        <dbReference type="ARBA" id="ARBA00023054"/>
    </source>
</evidence>
<gene>
    <name evidence="15" type="ORF">BIW11_12337</name>
</gene>
<comment type="caution">
    <text evidence="15">The sequence shown here is derived from an EMBL/GenBank/DDBJ whole genome shotgun (WGS) entry which is preliminary data.</text>
</comment>
<accession>A0A1V9X7Q7</accession>
<comment type="subcellular location">
    <subcellularLocation>
        <location evidence="3">Cytoplasm</location>
        <location evidence="3">Cell cortex</location>
    </subcellularLocation>
    <subcellularLocation>
        <location evidence="1">Cytoplasm</location>
        <location evidence="1">Cytoskeleton</location>
        <location evidence="1">Microtubule organizing center</location>
        <location evidence="1">Centrosome</location>
    </subcellularLocation>
    <subcellularLocation>
        <location evidence="2">Cytoplasm</location>
        <location evidence="2">Cytoskeleton</location>
        <location evidence="2">Stress fiber</location>
    </subcellularLocation>
    <subcellularLocation>
        <location evidence="4">Cytoplasm</location>
        <location evidence="4">Myofibril</location>
    </subcellularLocation>
</comment>
<dbReference type="Proteomes" id="UP000192247">
    <property type="component" value="Unassembled WGS sequence"/>
</dbReference>
<evidence type="ECO:0000256" key="1">
    <source>
        <dbReference type="ARBA" id="ARBA00004300"/>
    </source>
</evidence>
<keyword evidence="16" id="KW-1185">Reference proteome</keyword>
<evidence type="ECO:0000313" key="16">
    <source>
        <dbReference type="Proteomes" id="UP000192247"/>
    </source>
</evidence>
<dbReference type="OrthoDB" id="283815at2759"/>
<name>A0A1V9X7Q7_9ACAR</name>
<keyword evidence="9" id="KW-0007">Acetylation</keyword>
<evidence type="ECO:0000256" key="3">
    <source>
        <dbReference type="ARBA" id="ARBA00004544"/>
    </source>
</evidence>
<keyword evidence="10" id="KW-0175">Coiled coil</keyword>
<evidence type="ECO:0000256" key="9">
    <source>
        <dbReference type="ARBA" id="ARBA00022990"/>
    </source>
</evidence>
<proteinExistence type="inferred from homology"/>
<dbReference type="InterPro" id="IPR008603">
    <property type="entry name" value="DCTN4"/>
</dbReference>
<dbReference type="AlphaFoldDB" id="A0A1V9X7Q7"/>
<comment type="similarity">
    <text evidence="12">Belongs to the dynactin subunit 4 family.</text>
</comment>
<dbReference type="GO" id="GO:0001725">
    <property type="term" value="C:stress fiber"/>
    <property type="evidence" value="ECO:0007669"/>
    <property type="project" value="UniProtKB-SubCell"/>
</dbReference>
<evidence type="ECO:0000256" key="8">
    <source>
        <dbReference type="ARBA" id="ARBA00022843"/>
    </source>
</evidence>
<dbReference type="PANTHER" id="PTHR13034:SF2">
    <property type="entry name" value="DYNACTIN SUBUNIT 4"/>
    <property type="match status" value="1"/>
</dbReference>
<evidence type="ECO:0000256" key="2">
    <source>
        <dbReference type="ARBA" id="ARBA00004529"/>
    </source>
</evidence>